<dbReference type="GO" id="GO:0016787">
    <property type="term" value="F:hydrolase activity"/>
    <property type="evidence" value="ECO:0007669"/>
    <property type="project" value="UniProtKB-KW"/>
</dbReference>
<accession>A0ABV3P442</accession>
<dbReference type="Proteomes" id="UP001555826">
    <property type="component" value="Unassembled WGS sequence"/>
</dbReference>
<organism evidence="3 4">
    <name type="scientific">Kineococcus endophyticus</name>
    <dbReference type="NCBI Taxonomy" id="1181883"/>
    <lineage>
        <taxon>Bacteria</taxon>
        <taxon>Bacillati</taxon>
        <taxon>Actinomycetota</taxon>
        <taxon>Actinomycetes</taxon>
        <taxon>Kineosporiales</taxon>
        <taxon>Kineosporiaceae</taxon>
        <taxon>Kineococcus</taxon>
    </lineage>
</organism>
<proteinExistence type="predicted"/>
<dbReference type="Pfam" id="PF13472">
    <property type="entry name" value="Lipase_GDSL_2"/>
    <property type="match status" value="1"/>
</dbReference>
<dbReference type="SUPFAM" id="SSF52266">
    <property type="entry name" value="SGNH hydrolase"/>
    <property type="match status" value="1"/>
</dbReference>
<keyword evidence="4" id="KW-1185">Reference proteome</keyword>
<dbReference type="PANTHER" id="PTHR30383:SF5">
    <property type="entry name" value="SGNH HYDROLASE-TYPE ESTERASE DOMAIN-CONTAINING PROTEIN"/>
    <property type="match status" value="1"/>
</dbReference>
<sequence>MRPLRFGAVVLLLLGSMAASLPEETVAAAGGARAEGPLRPTRVVSLGDSVPTGAQCDCSPFPVLVAADLAAPGQRVGLEQLAEDGATSDDVAATVEDDLSDFSATDVVLLEAGANDLADLADGSDPLPDEAQVDSAAAEAVATVSATVDRIVPTGARVVVLDYWAVGLDGAVADQEYTPAEQAVQDQLTDSFDDQLQAAVDAKGARVTFVGLRQVFHGDDGSLDPTPLLADDGDHPNAKGQRAIADAVLTALSSERATRSPNIR</sequence>
<feature type="chain" id="PRO_5046908350" evidence="1">
    <location>
        <begin position="22"/>
        <end position="264"/>
    </location>
</feature>
<dbReference type="RefSeq" id="WP_367636791.1">
    <property type="nucleotide sequence ID" value="NZ_JBFNQN010000003.1"/>
</dbReference>
<evidence type="ECO:0000313" key="4">
    <source>
        <dbReference type="Proteomes" id="UP001555826"/>
    </source>
</evidence>
<comment type="caution">
    <text evidence="3">The sequence shown here is derived from an EMBL/GenBank/DDBJ whole genome shotgun (WGS) entry which is preliminary data.</text>
</comment>
<feature type="signal peptide" evidence="1">
    <location>
        <begin position="1"/>
        <end position="21"/>
    </location>
</feature>
<dbReference type="InterPro" id="IPR013830">
    <property type="entry name" value="SGNH_hydro"/>
</dbReference>
<keyword evidence="1" id="KW-0732">Signal</keyword>
<evidence type="ECO:0000256" key="1">
    <source>
        <dbReference type="SAM" id="SignalP"/>
    </source>
</evidence>
<dbReference type="Gene3D" id="3.40.50.1110">
    <property type="entry name" value="SGNH hydrolase"/>
    <property type="match status" value="1"/>
</dbReference>
<evidence type="ECO:0000313" key="3">
    <source>
        <dbReference type="EMBL" id="MEW9264173.1"/>
    </source>
</evidence>
<reference evidence="3 4" key="1">
    <citation type="submission" date="2024-07" db="EMBL/GenBank/DDBJ databases">
        <authorList>
            <person name="Thanompreechachai J."/>
            <person name="Duangmal K."/>
        </authorList>
    </citation>
    <scope>NUCLEOTIDE SEQUENCE [LARGE SCALE GENOMIC DNA]</scope>
    <source>
        <strain evidence="3 4">KCTC 19886</strain>
    </source>
</reference>
<name>A0ABV3P442_9ACTN</name>
<dbReference type="InterPro" id="IPR051532">
    <property type="entry name" value="Ester_Hydrolysis_Enzymes"/>
</dbReference>
<gene>
    <name evidence="3" type="ORF">AB1207_05395</name>
</gene>
<dbReference type="CDD" id="cd00229">
    <property type="entry name" value="SGNH_hydrolase"/>
    <property type="match status" value="1"/>
</dbReference>
<feature type="domain" description="SGNH hydrolase-type esterase" evidence="2">
    <location>
        <begin position="46"/>
        <end position="243"/>
    </location>
</feature>
<evidence type="ECO:0000259" key="2">
    <source>
        <dbReference type="Pfam" id="PF13472"/>
    </source>
</evidence>
<dbReference type="InterPro" id="IPR036514">
    <property type="entry name" value="SGNH_hydro_sf"/>
</dbReference>
<protein>
    <submittedName>
        <fullName evidence="3">SGNH/GDSL hydrolase family protein</fullName>
    </submittedName>
</protein>
<dbReference type="EMBL" id="JBFNQN010000003">
    <property type="protein sequence ID" value="MEW9264173.1"/>
    <property type="molecule type" value="Genomic_DNA"/>
</dbReference>
<keyword evidence="3" id="KW-0378">Hydrolase</keyword>
<dbReference type="PANTHER" id="PTHR30383">
    <property type="entry name" value="THIOESTERASE 1/PROTEASE 1/LYSOPHOSPHOLIPASE L1"/>
    <property type="match status" value="1"/>
</dbReference>